<evidence type="ECO:0000313" key="3">
    <source>
        <dbReference type="Proteomes" id="UP001214628"/>
    </source>
</evidence>
<feature type="region of interest" description="Disordered" evidence="1">
    <location>
        <begin position="1"/>
        <end position="182"/>
    </location>
</feature>
<feature type="compositionally biased region" description="Basic and acidic residues" evidence="1">
    <location>
        <begin position="45"/>
        <end position="68"/>
    </location>
</feature>
<reference evidence="2" key="1">
    <citation type="submission" date="2023-02" db="EMBL/GenBank/DDBJ databases">
        <title>Mating type loci evolution in Malassezia.</title>
        <authorList>
            <person name="Coelho M.A."/>
        </authorList>
    </citation>
    <scope>NUCLEOTIDE SEQUENCE</scope>
    <source>
        <strain evidence="2">CBS 14136</strain>
    </source>
</reference>
<dbReference type="EMBL" id="CP118382">
    <property type="protein sequence ID" value="WFD45334.1"/>
    <property type="molecule type" value="Genomic_DNA"/>
</dbReference>
<organism evidence="2 3">
    <name type="scientific">Malassezia psittaci</name>
    <dbReference type="NCBI Taxonomy" id="1821823"/>
    <lineage>
        <taxon>Eukaryota</taxon>
        <taxon>Fungi</taxon>
        <taxon>Dikarya</taxon>
        <taxon>Basidiomycota</taxon>
        <taxon>Ustilaginomycotina</taxon>
        <taxon>Malasseziomycetes</taxon>
        <taxon>Malasseziales</taxon>
        <taxon>Malasseziaceae</taxon>
        <taxon>Malassezia</taxon>
    </lineage>
</organism>
<dbReference type="AlphaFoldDB" id="A0AAF0FF26"/>
<feature type="compositionally biased region" description="Polar residues" evidence="1">
    <location>
        <begin position="14"/>
        <end position="26"/>
    </location>
</feature>
<dbReference type="PANTHER" id="PTHR38700:SF1">
    <property type="entry name" value="PH DOMAIN-CONTAINING PROTEIN"/>
    <property type="match status" value="1"/>
</dbReference>
<dbReference type="InterPro" id="IPR029071">
    <property type="entry name" value="Ubiquitin-like_domsf"/>
</dbReference>
<feature type="compositionally biased region" description="Acidic residues" evidence="1">
    <location>
        <begin position="27"/>
        <end position="38"/>
    </location>
</feature>
<sequence>MVFTGSIPAPGHESMSQQMPSKSQNILEEDDVLDDDELYGAPSSDEDHANQSQPKHFDKVPRNEDDRPLGNQGIDLQAAHERIIGREKQAQTKRTLSILEGKKGRRPTEQKQPAAHSTTPQVYRPQDSRLAPVTHKRSSSESLTAMPIAPAAYASQRLLRSATSRSPSRPSRATPDVPPFGNHAAYTKSDVHRANSAANLRRNHTIGRQAPAVTSPLLSPPRQILHSPPPPPAYTTYNTTTMHPVHEASQALNRMAIHSPPTPSAPLVTYRVFVLNVQRYTVVHIPEDAVVRQMLQAVITQMPLAPSKDPSQDWALVDVLSELGIERPLREYERIDHIVQARGNDSGFFLVKVTEWSKLLRIQDVPSFSAALGGWVSIQTEPRKWSKRWIELREHALFTAMSESGKHATPLCAMIDVDLYLIDPSRSALSKPFGFALRRVATQTIHGRTVAYITQSDEAAHHDWVKSILGARTYVLRQESPELFSYTQSLPPIHYPSAASPSQGFGAHLARRPTPNDSMSARRVRSHRDLKPAASIASPLISPESLSMQFQQGSLLATRSQPEKQRSHARNPPP</sequence>
<name>A0AAF0FF26_9BASI</name>
<dbReference type="SUPFAM" id="SSF50729">
    <property type="entry name" value="PH domain-like"/>
    <property type="match status" value="1"/>
</dbReference>
<dbReference type="InterPro" id="IPR011993">
    <property type="entry name" value="PH-like_dom_sf"/>
</dbReference>
<gene>
    <name evidence="2" type="ORF">MPSI1_004016</name>
</gene>
<dbReference type="Proteomes" id="UP001214628">
    <property type="component" value="Chromosome 8"/>
</dbReference>
<feature type="compositionally biased region" description="Basic and acidic residues" evidence="1">
    <location>
        <begin position="78"/>
        <end position="90"/>
    </location>
</feature>
<feature type="region of interest" description="Disordered" evidence="1">
    <location>
        <begin position="497"/>
        <end position="574"/>
    </location>
</feature>
<dbReference type="CDD" id="cd00821">
    <property type="entry name" value="PH"/>
    <property type="match status" value="1"/>
</dbReference>
<evidence type="ECO:0000313" key="2">
    <source>
        <dbReference type="EMBL" id="WFD45334.1"/>
    </source>
</evidence>
<keyword evidence="3" id="KW-1185">Reference proteome</keyword>
<dbReference type="Gene3D" id="2.30.29.30">
    <property type="entry name" value="Pleckstrin-homology domain (PH domain)/Phosphotyrosine-binding domain (PTB)"/>
    <property type="match status" value="1"/>
</dbReference>
<proteinExistence type="predicted"/>
<dbReference type="PANTHER" id="PTHR38700">
    <property type="entry name" value="YALI0E22418P"/>
    <property type="match status" value="1"/>
</dbReference>
<feature type="compositionally biased region" description="Basic and acidic residues" evidence="1">
    <location>
        <begin position="100"/>
        <end position="109"/>
    </location>
</feature>
<dbReference type="Gene3D" id="3.10.20.90">
    <property type="entry name" value="Phosphatidylinositol 3-kinase Catalytic Subunit, Chain A, domain 1"/>
    <property type="match status" value="1"/>
</dbReference>
<accession>A0AAF0FF26</accession>
<evidence type="ECO:0000256" key="1">
    <source>
        <dbReference type="SAM" id="MobiDB-lite"/>
    </source>
</evidence>
<feature type="compositionally biased region" description="Polar residues" evidence="1">
    <location>
        <begin position="544"/>
        <end position="560"/>
    </location>
</feature>
<protein>
    <recommendedName>
        <fullName evidence="4">PH domain-containing protein</fullName>
    </recommendedName>
</protein>
<dbReference type="SUPFAM" id="SSF54236">
    <property type="entry name" value="Ubiquitin-like"/>
    <property type="match status" value="1"/>
</dbReference>
<feature type="compositionally biased region" description="Low complexity" evidence="1">
    <location>
        <begin position="157"/>
        <end position="174"/>
    </location>
</feature>
<evidence type="ECO:0008006" key="4">
    <source>
        <dbReference type="Google" id="ProtNLM"/>
    </source>
</evidence>